<dbReference type="PROSITE" id="PS51729">
    <property type="entry name" value="GNAT_YJDJ"/>
    <property type="match status" value="1"/>
</dbReference>
<dbReference type="PROSITE" id="PS51186">
    <property type="entry name" value="GNAT"/>
    <property type="match status" value="1"/>
</dbReference>
<dbReference type="RefSeq" id="WP_166033568.1">
    <property type="nucleotide sequence ID" value="NZ_CP049887.1"/>
</dbReference>
<dbReference type="EMBL" id="CP049887">
    <property type="protein sequence ID" value="QIL47459.1"/>
    <property type="molecule type" value="Genomic_DNA"/>
</dbReference>
<reference evidence="3 4" key="1">
    <citation type="submission" date="2020-03" db="EMBL/GenBank/DDBJ databases">
        <title>Vagococcus sp. nov., isolated from beetles.</title>
        <authorList>
            <person name="Hyun D.-W."/>
            <person name="Bae J.-W."/>
        </authorList>
    </citation>
    <scope>NUCLEOTIDE SEQUENCE [LARGE SCALE GENOMIC DNA]</scope>
    <source>
        <strain evidence="3 4">HDW17B</strain>
    </source>
</reference>
<name>A0A6G8AR64_9ENTE</name>
<protein>
    <submittedName>
        <fullName evidence="3">N-acetyltransferase</fullName>
    </submittedName>
</protein>
<dbReference type="PANTHER" id="PTHR31435">
    <property type="entry name" value="PROTEIN NATD1"/>
    <property type="match status" value="1"/>
</dbReference>
<gene>
    <name evidence="3" type="ORF">G7082_02380</name>
</gene>
<dbReference type="PANTHER" id="PTHR31435:SF10">
    <property type="entry name" value="BSR4717 PROTEIN"/>
    <property type="match status" value="1"/>
</dbReference>
<dbReference type="GO" id="GO:0016747">
    <property type="term" value="F:acyltransferase activity, transferring groups other than amino-acyl groups"/>
    <property type="evidence" value="ECO:0007669"/>
    <property type="project" value="InterPro"/>
</dbReference>
<sequence length="91" mass="10761">MFTYTQEEKRFVVFNQEETEIGEVTWSTAGDSMIIIDHTYVDDKYRGQGIAEKLVSLVVSYAREHHKKIIPLCPFAKKEFDRKKEYQDILK</sequence>
<dbReference type="KEGG" id="vhy:G7082_02380"/>
<dbReference type="InterPro" id="IPR000182">
    <property type="entry name" value="GNAT_dom"/>
</dbReference>
<dbReference type="Gene3D" id="3.40.630.30">
    <property type="match status" value="1"/>
</dbReference>
<feature type="domain" description="N-acetyltransferase" evidence="2">
    <location>
        <begin position="3"/>
        <end position="91"/>
    </location>
</feature>
<accession>A0A6G8AR64</accession>
<proteinExistence type="predicted"/>
<dbReference type="CDD" id="cd04301">
    <property type="entry name" value="NAT_SF"/>
    <property type="match status" value="1"/>
</dbReference>
<evidence type="ECO:0000313" key="4">
    <source>
        <dbReference type="Proteomes" id="UP000501747"/>
    </source>
</evidence>
<evidence type="ECO:0000259" key="1">
    <source>
        <dbReference type="PROSITE" id="PS51186"/>
    </source>
</evidence>
<evidence type="ECO:0000313" key="3">
    <source>
        <dbReference type="EMBL" id="QIL47459.1"/>
    </source>
</evidence>
<dbReference type="Pfam" id="PF14542">
    <property type="entry name" value="Acetyltransf_CG"/>
    <property type="match status" value="1"/>
</dbReference>
<keyword evidence="3" id="KW-0808">Transferase</keyword>
<dbReference type="InterPro" id="IPR045057">
    <property type="entry name" value="Gcn5-rel_NAT"/>
</dbReference>
<dbReference type="SUPFAM" id="SSF55729">
    <property type="entry name" value="Acyl-CoA N-acyltransferases (Nat)"/>
    <property type="match status" value="1"/>
</dbReference>
<organism evidence="3 4">
    <name type="scientific">Vagococcus hydrophili</name>
    <dbReference type="NCBI Taxonomy" id="2714947"/>
    <lineage>
        <taxon>Bacteria</taxon>
        <taxon>Bacillati</taxon>
        <taxon>Bacillota</taxon>
        <taxon>Bacilli</taxon>
        <taxon>Lactobacillales</taxon>
        <taxon>Enterococcaceae</taxon>
        <taxon>Vagococcus</taxon>
    </lineage>
</organism>
<feature type="domain" description="N-acetyltransferase" evidence="1">
    <location>
        <begin position="1"/>
        <end position="91"/>
    </location>
</feature>
<dbReference type="InterPro" id="IPR031165">
    <property type="entry name" value="GNAT_YJDJ"/>
</dbReference>
<dbReference type="AlphaFoldDB" id="A0A6G8AR64"/>
<dbReference type="Proteomes" id="UP000501747">
    <property type="component" value="Chromosome"/>
</dbReference>
<evidence type="ECO:0000259" key="2">
    <source>
        <dbReference type="PROSITE" id="PS51729"/>
    </source>
</evidence>
<dbReference type="InterPro" id="IPR016181">
    <property type="entry name" value="Acyl_CoA_acyltransferase"/>
</dbReference>
<keyword evidence="4" id="KW-1185">Reference proteome</keyword>